<dbReference type="RefSeq" id="WP_209525255.1">
    <property type="nucleotide sequence ID" value="NZ_JAEEGA010000002.1"/>
</dbReference>
<sequence>MELKLKVNGKEKKYKSKVISFKVMRRALEMVTQYGDEFFGSGSNTAQQMDEALELIHAYFGIPIEVFEEHFEGEGMQDFYEFFFGVLNDIQTNGGKRKPEVDSEGK</sequence>
<dbReference type="InterPro" id="IPR057006">
    <property type="entry name" value="Phage_TAC_19"/>
</dbReference>
<proteinExistence type="predicted"/>
<dbReference type="AlphaFoldDB" id="A0A940STJ8"/>
<dbReference type="NCBIfam" id="NF047360">
    <property type="entry name" value="tail_chap_PVL"/>
    <property type="match status" value="1"/>
</dbReference>
<reference evidence="1" key="1">
    <citation type="submission" date="2020-12" db="EMBL/GenBank/DDBJ databases">
        <title>Vagococcus allomyrinae sp. nov. and Enterococcus lavae sp. nov., isolated from the larvae of Allomyrina dichotoma.</title>
        <authorList>
            <person name="Lee S.D."/>
        </authorList>
    </citation>
    <scope>NUCLEOTIDE SEQUENCE</scope>
    <source>
        <strain evidence="1">BWB3-3</strain>
    </source>
</reference>
<dbReference type="EMBL" id="JAEEGA010000002">
    <property type="protein sequence ID" value="MBP1040365.1"/>
    <property type="molecule type" value="Genomic_DNA"/>
</dbReference>
<dbReference type="Pfam" id="PF23857">
    <property type="entry name" value="Phage_TAC_19"/>
    <property type="match status" value="1"/>
</dbReference>
<keyword evidence="2" id="KW-1185">Reference proteome</keyword>
<organism evidence="1 2">
    <name type="scientific">Vagococcus allomyrinae</name>
    <dbReference type="NCBI Taxonomy" id="2794353"/>
    <lineage>
        <taxon>Bacteria</taxon>
        <taxon>Bacillati</taxon>
        <taxon>Bacillota</taxon>
        <taxon>Bacilli</taxon>
        <taxon>Lactobacillales</taxon>
        <taxon>Enterococcaceae</taxon>
        <taxon>Vagococcus</taxon>
    </lineage>
</organism>
<evidence type="ECO:0000313" key="2">
    <source>
        <dbReference type="Proteomes" id="UP000674938"/>
    </source>
</evidence>
<dbReference type="Proteomes" id="UP000674938">
    <property type="component" value="Unassembled WGS sequence"/>
</dbReference>
<name>A0A940STJ8_9ENTE</name>
<accession>A0A940STJ8</accession>
<protein>
    <submittedName>
        <fullName evidence="1">Uncharacterized protein</fullName>
    </submittedName>
</protein>
<evidence type="ECO:0000313" key="1">
    <source>
        <dbReference type="EMBL" id="MBP1040365.1"/>
    </source>
</evidence>
<comment type="caution">
    <text evidence="1">The sequence shown here is derived from an EMBL/GenBank/DDBJ whole genome shotgun (WGS) entry which is preliminary data.</text>
</comment>
<gene>
    <name evidence="1" type="ORF">I6N95_04990</name>
</gene>